<proteinExistence type="predicted"/>
<dbReference type="EMBL" id="PFNK01000046">
    <property type="protein sequence ID" value="PIZ43334.1"/>
    <property type="molecule type" value="Genomic_DNA"/>
</dbReference>
<feature type="chain" id="PRO_5014695541" description="LTD domain-containing protein" evidence="1">
    <location>
        <begin position="27"/>
        <end position="239"/>
    </location>
</feature>
<accession>A0A2M7TD32</accession>
<reference evidence="4" key="1">
    <citation type="submission" date="2017-09" db="EMBL/GenBank/DDBJ databases">
        <title>Depth-based differentiation of microbial function through sediment-hosted aquifers and enrichment of novel symbionts in the deep terrestrial subsurface.</title>
        <authorList>
            <person name="Probst A.J."/>
            <person name="Ladd B."/>
            <person name="Jarett J.K."/>
            <person name="Geller-Mcgrath D.E."/>
            <person name="Sieber C.M.K."/>
            <person name="Emerson J.B."/>
            <person name="Anantharaman K."/>
            <person name="Thomas B.C."/>
            <person name="Malmstrom R."/>
            <person name="Stieglmeier M."/>
            <person name="Klingl A."/>
            <person name="Woyke T."/>
            <person name="Ryan C.M."/>
            <person name="Banfield J.F."/>
        </authorList>
    </citation>
    <scope>NUCLEOTIDE SEQUENCE [LARGE SCALE GENOMIC DNA]</scope>
</reference>
<dbReference type="AlphaFoldDB" id="A0A2M7TD32"/>
<evidence type="ECO:0000256" key="1">
    <source>
        <dbReference type="SAM" id="SignalP"/>
    </source>
</evidence>
<feature type="signal peptide" evidence="1">
    <location>
        <begin position="1"/>
        <end position="26"/>
    </location>
</feature>
<protein>
    <recommendedName>
        <fullName evidence="2">LTD domain-containing protein</fullName>
    </recommendedName>
</protein>
<comment type="caution">
    <text evidence="3">The sequence shown here is derived from an EMBL/GenBank/DDBJ whole genome shotgun (WGS) entry which is preliminary data.</text>
</comment>
<feature type="domain" description="LTD" evidence="2">
    <location>
        <begin position="175"/>
        <end position="222"/>
    </location>
</feature>
<keyword evidence="1" id="KW-0732">Signal</keyword>
<sequence length="239" mass="26383">MVNRLVKILIALFLFFPFIFPQNTFAAVTVQITSVSPQNPGLGAKVKFSAEVTGLTGYNYFLAKVDMGKTPDQWYKGIIPIYDPATAAYKSCGYTKRWEQDCAKFTVYSDIWSGEIEAQIPSDFPIGDSIFRVRVRRAGEEPFGTSNTVSVTVVLPVSENLPGNTTPQNPLPCPSGIYLSEFMANPESGNEWVEIKNSSGSTITLTDWKIDDADEDSRSSQSFSVQDFGNGSYHVIDVE</sequence>
<name>A0A2M7TD32_UNCKA</name>
<evidence type="ECO:0000313" key="3">
    <source>
        <dbReference type="EMBL" id="PIZ43334.1"/>
    </source>
</evidence>
<organism evidence="3 4">
    <name type="scientific">candidate division WWE3 bacterium CG_4_10_14_0_2_um_filter_42_7</name>
    <dbReference type="NCBI Taxonomy" id="1975073"/>
    <lineage>
        <taxon>Bacteria</taxon>
        <taxon>Katanobacteria</taxon>
    </lineage>
</organism>
<evidence type="ECO:0000313" key="4">
    <source>
        <dbReference type="Proteomes" id="UP000229915"/>
    </source>
</evidence>
<dbReference type="Pfam" id="PF00932">
    <property type="entry name" value="LTD"/>
    <property type="match status" value="1"/>
</dbReference>
<evidence type="ECO:0000259" key="2">
    <source>
        <dbReference type="Pfam" id="PF00932"/>
    </source>
</evidence>
<dbReference type="Proteomes" id="UP000229915">
    <property type="component" value="Unassembled WGS sequence"/>
</dbReference>
<gene>
    <name evidence="3" type="ORF">COY33_01660</name>
</gene>
<dbReference type="InterPro" id="IPR001322">
    <property type="entry name" value="Lamin_tail_dom"/>
</dbReference>
<feature type="non-terminal residue" evidence="3">
    <location>
        <position position="239"/>
    </location>
</feature>